<comment type="caution">
    <text evidence="1">The sequence shown here is derived from an EMBL/GenBank/DDBJ whole genome shotgun (WGS) entry which is preliminary data.</text>
</comment>
<accession>A0A6L3V3X1</accession>
<name>A0A6L3V3X1_9BACI</name>
<dbReference type="OrthoDB" id="2936189at2"/>
<keyword evidence="2" id="KW-1185">Reference proteome</keyword>
<reference evidence="1 2" key="1">
    <citation type="journal article" date="2016" name="Antonie Van Leeuwenhoek">
        <title>Bacillus depressus sp. nov., isolated from soil of a sunflower field.</title>
        <authorList>
            <person name="Wei X."/>
            <person name="Xin D."/>
            <person name="Xin Y."/>
            <person name="Zhang H."/>
            <person name="Wang T."/>
            <person name="Zhang J."/>
        </authorList>
    </citation>
    <scope>NUCLEOTIDE SEQUENCE [LARGE SCALE GENOMIC DNA]</scope>
    <source>
        <strain evidence="1 2">BZ1</strain>
    </source>
</reference>
<organism evidence="1 2">
    <name type="scientific">Cytobacillus depressus</name>
    <dbReference type="NCBI Taxonomy" id="1602942"/>
    <lineage>
        <taxon>Bacteria</taxon>
        <taxon>Bacillati</taxon>
        <taxon>Bacillota</taxon>
        <taxon>Bacilli</taxon>
        <taxon>Bacillales</taxon>
        <taxon>Bacillaceae</taxon>
        <taxon>Cytobacillus</taxon>
    </lineage>
</organism>
<protein>
    <recommendedName>
        <fullName evidence="3">SCP2 sterol-binding domain-containing protein</fullName>
    </recommendedName>
</protein>
<dbReference type="Proteomes" id="UP000481030">
    <property type="component" value="Unassembled WGS sequence"/>
</dbReference>
<evidence type="ECO:0000313" key="1">
    <source>
        <dbReference type="EMBL" id="KAB2334768.1"/>
    </source>
</evidence>
<gene>
    <name evidence="1" type="ORF">F7731_13450</name>
</gene>
<dbReference type="EMBL" id="WBOS01000005">
    <property type="protein sequence ID" value="KAB2334768.1"/>
    <property type="molecule type" value="Genomic_DNA"/>
</dbReference>
<dbReference type="RefSeq" id="WP_151535306.1">
    <property type="nucleotide sequence ID" value="NZ_WBOS01000005.1"/>
</dbReference>
<evidence type="ECO:0008006" key="3">
    <source>
        <dbReference type="Google" id="ProtNLM"/>
    </source>
</evidence>
<proteinExistence type="predicted"/>
<evidence type="ECO:0000313" key="2">
    <source>
        <dbReference type="Proteomes" id="UP000481030"/>
    </source>
</evidence>
<sequence length="109" mass="12244">MGSLVTEFIEVMNEKTHLRKLFRDSTFSLCIKAGNKEIPLTFHDGNSSVKIASQHQSFDATISGSEEIIHSILEGEQKLRDAVKGKDVATDATFRRLLFLESLFLLCKN</sequence>
<dbReference type="AlphaFoldDB" id="A0A6L3V3X1"/>